<dbReference type="CDD" id="cd00534">
    <property type="entry name" value="DHNA_DHNTPE"/>
    <property type="match status" value="1"/>
</dbReference>
<comment type="function">
    <text evidence="6">Catalyzes the conversion of 7,8-dihydroneopterin to 6-hydroxymethyl-7,8-dihydropterin.</text>
</comment>
<dbReference type="NCBIfam" id="TIGR00525">
    <property type="entry name" value="folB"/>
    <property type="match status" value="1"/>
</dbReference>
<comment type="pathway">
    <text evidence="2 6">Cofactor biosynthesis; tetrahydrofolate biosynthesis; 2-amino-4-hydroxy-6-hydroxymethyl-7,8-dihydropteridine diphosphate from 7,8-dihydroneopterin triphosphate: step 3/4.</text>
</comment>
<dbReference type="SMART" id="SM00905">
    <property type="entry name" value="FolB"/>
    <property type="match status" value="1"/>
</dbReference>
<evidence type="ECO:0000256" key="3">
    <source>
        <dbReference type="ARBA" id="ARBA00005708"/>
    </source>
</evidence>
<dbReference type="SUPFAM" id="SSF55620">
    <property type="entry name" value="Tetrahydrobiopterin biosynthesis enzymes-like"/>
    <property type="match status" value="1"/>
</dbReference>
<keyword evidence="5 6" id="KW-0456">Lyase</keyword>
<dbReference type="eggNOG" id="COG1539">
    <property type="taxonomic scope" value="Bacteria"/>
</dbReference>
<dbReference type="EMBL" id="AFIJ01000035">
    <property type="protein sequence ID" value="EGL39603.1"/>
    <property type="molecule type" value="Genomic_DNA"/>
</dbReference>
<evidence type="ECO:0000313" key="11">
    <source>
        <dbReference type="Proteomes" id="UP000004018"/>
    </source>
</evidence>
<evidence type="ECO:0000259" key="7">
    <source>
        <dbReference type="SMART" id="SM00905"/>
    </source>
</evidence>
<keyword evidence="11" id="KW-1185">Reference proteome</keyword>
<dbReference type="Proteomes" id="UP000004018">
    <property type="component" value="Unassembled WGS sequence"/>
</dbReference>
<dbReference type="STRING" id="699218.HMPREF0889_0852"/>
<organism evidence="8 10">
    <name type="scientific">Megasphaera lornae</name>
    <dbReference type="NCBI Taxonomy" id="1000568"/>
    <lineage>
        <taxon>Bacteria</taxon>
        <taxon>Bacillati</taxon>
        <taxon>Bacillota</taxon>
        <taxon>Negativicutes</taxon>
        <taxon>Veillonellales</taxon>
        <taxon>Veillonellaceae</taxon>
        <taxon>Megasphaera</taxon>
    </lineage>
</organism>
<evidence type="ECO:0000256" key="5">
    <source>
        <dbReference type="ARBA" id="ARBA00023239"/>
    </source>
</evidence>
<dbReference type="EC" id="4.1.2.25" evidence="6"/>
<name>D3LX42_9FIRM</name>
<evidence type="ECO:0000256" key="1">
    <source>
        <dbReference type="ARBA" id="ARBA00001353"/>
    </source>
</evidence>
<dbReference type="GO" id="GO:0046656">
    <property type="term" value="P:folic acid biosynthetic process"/>
    <property type="evidence" value="ECO:0007669"/>
    <property type="project" value="UniProtKB-UniRule"/>
</dbReference>
<keyword evidence="4 6" id="KW-0289">Folate biosynthesis</keyword>
<dbReference type="AlphaFoldDB" id="D3LX42"/>
<evidence type="ECO:0000313" key="10">
    <source>
        <dbReference type="Proteomes" id="UP000003242"/>
    </source>
</evidence>
<proteinExistence type="inferred from homology"/>
<reference evidence="9 11" key="3">
    <citation type="submission" date="2011-04" db="EMBL/GenBank/DDBJ databases">
        <authorList>
            <person name="Harkins D.M."/>
            <person name="Madupu R."/>
            <person name="Durkin A.S."/>
            <person name="Torralba M."/>
            <person name="Methe B."/>
            <person name="Sutton G.G."/>
            <person name="Nelson K.E."/>
        </authorList>
    </citation>
    <scope>NUCLEOTIDE SEQUENCE [LARGE SCALE GENOMIC DNA]</scope>
    <source>
        <strain evidence="9 11">UPII 199-6</strain>
    </source>
</reference>
<gene>
    <name evidence="8" type="primary">folB</name>
    <name evidence="8" type="ORF">HMPREF0889_0852</name>
    <name evidence="9" type="ORF">HMPREF1039_1204</name>
</gene>
<dbReference type="UniPathway" id="UPA00077">
    <property type="reaction ID" value="UER00154"/>
</dbReference>
<comment type="catalytic activity">
    <reaction evidence="1 6">
        <text>7,8-dihydroneopterin = 6-hydroxymethyl-7,8-dihydropterin + glycolaldehyde</text>
        <dbReference type="Rhea" id="RHEA:10540"/>
        <dbReference type="ChEBI" id="CHEBI:17001"/>
        <dbReference type="ChEBI" id="CHEBI:17071"/>
        <dbReference type="ChEBI" id="CHEBI:44841"/>
        <dbReference type="EC" id="4.1.2.25"/>
    </reaction>
</comment>
<evidence type="ECO:0000256" key="4">
    <source>
        <dbReference type="ARBA" id="ARBA00022909"/>
    </source>
</evidence>
<dbReference type="InterPro" id="IPR006157">
    <property type="entry name" value="FolB_dom"/>
</dbReference>
<dbReference type="GO" id="GO:0046654">
    <property type="term" value="P:tetrahydrofolate biosynthetic process"/>
    <property type="evidence" value="ECO:0007669"/>
    <property type="project" value="UniProtKB-UniRule"/>
</dbReference>
<protein>
    <recommendedName>
        <fullName evidence="6">7,8-dihydroneopterin aldolase</fullName>
        <ecNumber evidence="6">4.1.2.25</ecNumber>
    </recommendedName>
</protein>
<dbReference type="EMBL" id="ADGP01000033">
    <property type="protein sequence ID" value="EFD93429.1"/>
    <property type="molecule type" value="Genomic_DNA"/>
</dbReference>
<evidence type="ECO:0000256" key="2">
    <source>
        <dbReference type="ARBA" id="ARBA00005013"/>
    </source>
</evidence>
<dbReference type="RefSeq" id="WP_007391416.1">
    <property type="nucleotide sequence ID" value="NZ_ADGP01000033.1"/>
</dbReference>
<dbReference type="Gene3D" id="3.30.1130.10">
    <property type="match status" value="1"/>
</dbReference>
<evidence type="ECO:0000256" key="6">
    <source>
        <dbReference type="RuleBase" id="RU362079"/>
    </source>
</evidence>
<dbReference type="GO" id="GO:0005737">
    <property type="term" value="C:cytoplasm"/>
    <property type="evidence" value="ECO:0007669"/>
    <property type="project" value="TreeGrafter"/>
</dbReference>
<dbReference type="InterPro" id="IPR043133">
    <property type="entry name" value="GTP-CH-I_C/QueF"/>
</dbReference>
<accession>D3LX42</accession>
<feature type="domain" description="Dihydroneopterin aldolase/epimerase" evidence="7">
    <location>
        <begin position="4"/>
        <end position="116"/>
    </location>
</feature>
<dbReference type="PANTHER" id="PTHR42844">
    <property type="entry name" value="DIHYDRONEOPTERIN ALDOLASE 1-RELATED"/>
    <property type="match status" value="1"/>
</dbReference>
<dbReference type="GO" id="GO:0004150">
    <property type="term" value="F:dihydroneopterin aldolase activity"/>
    <property type="evidence" value="ECO:0007669"/>
    <property type="project" value="UniProtKB-UniRule"/>
</dbReference>
<dbReference type="NCBIfam" id="TIGR00526">
    <property type="entry name" value="folB_dom"/>
    <property type="match status" value="1"/>
</dbReference>
<dbReference type="Pfam" id="PF02152">
    <property type="entry name" value="FolB"/>
    <property type="match status" value="1"/>
</dbReference>
<dbReference type="PANTHER" id="PTHR42844:SF1">
    <property type="entry name" value="DIHYDRONEOPTERIN ALDOLASE 1-RELATED"/>
    <property type="match status" value="1"/>
</dbReference>
<evidence type="ECO:0000313" key="8">
    <source>
        <dbReference type="EMBL" id="EFD93429.1"/>
    </source>
</evidence>
<comment type="similarity">
    <text evidence="3 6">Belongs to the DHNA family.</text>
</comment>
<evidence type="ECO:0000313" key="9">
    <source>
        <dbReference type="EMBL" id="EGL39603.1"/>
    </source>
</evidence>
<dbReference type="OrthoDB" id="9803748at2"/>
<dbReference type="InterPro" id="IPR006156">
    <property type="entry name" value="Dihydroneopterin_aldolase"/>
</dbReference>
<reference evidence="8" key="2">
    <citation type="submission" date="2009-12" db="EMBL/GenBank/DDBJ databases">
        <authorList>
            <person name="Madupu R."/>
            <person name="Durkin A.S."/>
            <person name="Torralba M."/>
            <person name="Methe B."/>
            <person name="Sutton G.G."/>
            <person name="Strausberg R.L."/>
            <person name="Nelson K.E."/>
        </authorList>
    </citation>
    <scope>NUCLEOTIDE SEQUENCE</scope>
    <source>
        <strain evidence="8">28L</strain>
    </source>
</reference>
<comment type="caution">
    <text evidence="8">The sequence shown here is derived from an EMBL/GenBank/DDBJ whole genome shotgun (WGS) entry which is preliminary data.</text>
</comment>
<dbReference type="Proteomes" id="UP000003242">
    <property type="component" value="Unassembled WGS sequence"/>
</dbReference>
<reference evidence="10" key="1">
    <citation type="submission" date="2009-12" db="EMBL/GenBank/DDBJ databases">
        <title>Sequence of Clostridiales genomosp. BVAB3 str. UPII9-5.</title>
        <authorList>
            <person name="Madupu R."/>
            <person name="Durkin A.S."/>
            <person name="Torralba M."/>
            <person name="Methe B."/>
            <person name="Sutton G.G."/>
            <person name="Strausberg R.L."/>
            <person name="Nelson K.E."/>
        </authorList>
    </citation>
    <scope>NUCLEOTIDE SEQUENCE [LARGE SCALE GENOMIC DNA]</scope>
    <source>
        <strain evidence="10">28L</strain>
    </source>
</reference>
<sequence>MDCIQLTNMAFWGYHGCLEEEQRNGQPFYVDLKLYCSLRTAGKTDDLAATIDYSKVYALLRQIMTNTSYHLIEALAETVSEKILSVFPVEKVCVTVHKPQAPMGGLVGDVAVTIERGRHE</sequence>